<keyword evidence="3" id="KW-1185">Reference proteome</keyword>
<keyword evidence="2" id="KW-0378">Hydrolase</keyword>
<dbReference type="GO" id="GO:0008270">
    <property type="term" value="F:zinc ion binding"/>
    <property type="evidence" value="ECO:0007669"/>
    <property type="project" value="TreeGrafter"/>
</dbReference>
<dbReference type="InterPro" id="IPR050243">
    <property type="entry name" value="PHP_phosphatase"/>
</dbReference>
<dbReference type="InterPro" id="IPR016195">
    <property type="entry name" value="Pol/histidinol_Pase-like"/>
</dbReference>
<gene>
    <name evidence="2" type="ORF">F4553_004545</name>
</gene>
<dbReference type="FunFam" id="3.20.20.140:FF:000047">
    <property type="entry name" value="PHP domain-containing protein"/>
    <property type="match status" value="1"/>
</dbReference>
<dbReference type="PANTHER" id="PTHR36928:SF1">
    <property type="entry name" value="PHOSPHATASE YCDX-RELATED"/>
    <property type="match status" value="1"/>
</dbReference>
<dbReference type="AlphaFoldDB" id="A0A841BUN7"/>
<dbReference type="Pfam" id="PF02811">
    <property type="entry name" value="PHP"/>
    <property type="match status" value="1"/>
</dbReference>
<dbReference type="CDD" id="cd07436">
    <property type="entry name" value="PHP_PolX"/>
    <property type="match status" value="1"/>
</dbReference>
<dbReference type="InterPro" id="IPR004013">
    <property type="entry name" value="PHP_dom"/>
</dbReference>
<dbReference type="Gene3D" id="3.20.20.140">
    <property type="entry name" value="Metal-dependent hydrolases"/>
    <property type="match status" value="1"/>
</dbReference>
<dbReference type="PANTHER" id="PTHR36928">
    <property type="entry name" value="PHOSPHATASE YCDX-RELATED"/>
    <property type="match status" value="1"/>
</dbReference>
<dbReference type="Proteomes" id="UP000587527">
    <property type="component" value="Unassembled WGS sequence"/>
</dbReference>
<evidence type="ECO:0000313" key="2">
    <source>
        <dbReference type="EMBL" id="MBB5871166.1"/>
    </source>
</evidence>
<sequence length="258" mass="27739">MSDLRSAMRGDCHAHTDASDGSATIAEMAAAAAELGHDWLVITDHSPRLTIANGLSPARLRRQLDQIDAINAALDSTGFRLLTGIEVDILADGSLDQEPELLARLDVVVGSIHSGLRDDRAVMTRRMKTALANPHLDILGHCTGRKLAVKTDAAHSRSGWRPPSDFDAKAVFATAVRHDKAIEINCRPDRRDPPTALLAAAAQVPGLRFAIDTDSHATDQLAWQALGCERAENAGLTADRIINTWSAEELLAWTASHA</sequence>
<proteinExistence type="predicted"/>
<evidence type="ECO:0000313" key="3">
    <source>
        <dbReference type="Proteomes" id="UP000587527"/>
    </source>
</evidence>
<dbReference type="GO" id="GO:0042578">
    <property type="term" value="F:phosphoric ester hydrolase activity"/>
    <property type="evidence" value="ECO:0007669"/>
    <property type="project" value="TreeGrafter"/>
</dbReference>
<dbReference type="SMART" id="SM00481">
    <property type="entry name" value="POLIIIAc"/>
    <property type="match status" value="1"/>
</dbReference>
<protein>
    <submittedName>
        <fullName evidence="2">Putative hydrolase</fullName>
    </submittedName>
</protein>
<dbReference type="EMBL" id="JACHMN010000002">
    <property type="protein sequence ID" value="MBB5871166.1"/>
    <property type="molecule type" value="Genomic_DNA"/>
</dbReference>
<dbReference type="InterPro" id="IPR047967">
    <property type="entry name" value="PolX_PHP"/>
</dbReference>
<comment type="caution">
    <text evidence="2">The sequence shown here is derived from an EMBL/GenBank/DDBJ whole genome shotgun (WGS) entry which is preliminary data.</text>
</comment>
<dbReference type="SUPFAM" id="SSF89550">
    <property type="entry name" value="PHP domain-like"/>
    <property type="match status" value="1"/>
</dbReference>
<accession>A0A841BUN7</accession>
<dbReference type="InterPro" id="IPR003141">
    <property type="entry name" value="Pol/His_phosphatase_N"/>
</dbReference>
<feature type="domain" description="Polymerase/histidinol phosphatase N-terminal" evidence="1">
    <location>
        <begin position="10"/>
        <end position="91"/>
    </location>
</feature>
<organism evidence="2 3">
    <name type="scientific">Allocatelliglobosispora scoriae</name>
    <dbReference type="NCBI Taxonomy" id="643052"/>
    <lineage>
        <taxon>Bacteria</taxon>
        <taxon>Bacillati</taxon>
        <taxon>Actinomycetota</taxon>
        <taxon>Actinomycetes</taxon>
        <taxon>Micromonosporales</taxon>
        <taxon>Micromonosporaceae</taxon>
        <taxon>Allocatelliglobosispora</taxon>
    </lineage>
</organism>
<reference evidence="2 3" key="1">
    <citation type="submission" date="2020-08" db="EMBL/GenBank/DDBJ databases">
        <title>Sequencing the genomes of 1000 actinobacteria strains.</title>
        <authorList>
            <person name="Klenk H.-P."/>
        </authorList>
    </citation>
    <scope>NUCLEOTIDE SEQUENCE [LARGE SCALE GENOMIC DNA]</scope>
    <source>
        <strain evidence="2 3">DSM 45362</strain>
    </source>
</reference>
<dbReference type="NCBIfam" id="NF005928">
    <property type="entry name" value="PRK07945.1"/>
    <property type="match status" value="1"/>
</dbReference>
<dbReference type="GO" id="GO:0005829">
    <property type="term" value="C:cytosol"/>
    <property type="evidence" value="ECO:0007669"/>
    <property type="project" value="TreeGrafter"/>
</dbReference>
<evidence type="ECO:0000259" key="1">
    <source>
        <dbReference type="SMART" id="SM00481"/>
    </source>
</evidence>
<name>A0A841BUN7_9ACTN</name>